<comment type="caution">
    <text evidence="1">The sequence shown here is derived from an EMBL/GenBank/DDBJ whole genome shotgun (WGS) entry which is preliminary data.</text>
</comment>
<dbReference type="Proteomes" id="UP000265520">
    <property type="component" value="Unassembled WGS sequence"/>
</dbReference>
<dbReference type="AlphaFoldDB" id="A0A392R164"/>
<evidence type="ECO:0000313" key="1">
    <source>
        <dbReference type="EMBL" id="MCI30331.1"/>
    </source>
</evidence>
<sequence length="99" mass="11539">MSGYPIVIVEESVVLYLKFVEIVLPGRFEFIIMPFLNEMYFSFPCIRFEKVFKVDMVTNEVQFSARNSLISRGSSGRECSFLQLSKHKISNSERNLMLE</sequence>
<proteinExistence type="predicted"/>
<accession>A0A392R164</accession>
<dbReference type="EMBL" id="LXQA010178787">
    <property type="protein sequence ID" value="MCI30331.1"/>
    <property type="molecule type" value="Genomic_DNA"/>
</dbReference>
<evidence type="ECO:0000313" key="2">
    <source>
        <dbReference type="Proteomes" id="UP000265520"/>
    </source>
</evidence>
<keyword evidence="2" id="KW-1185">Reference proteome</keyword>
<reference evidence="1 2" key="1">
    <citation type="journal article" date="2018" name="Front. Plant Sci.">
        <title>Red Clover (Trifolium pratense) and Zigzag Clover (T. medium) - A Picture of Genomic Similarities and Differences.</title>
        <authorList>
            <person name="Dluhosova J."/>
            <person name="Istvanek J."/>
            <person name="Nedelnik J."/>
            <person name="Repkova J."/>
        </authorList>
    </citation>
    <scope>NUCLEOTIDE SEQUENCE [LARGE SCALE GENOMIC DNA]</scope>
    <source>
        <strain evidence="2">cv. 10/8</strain>
        <tissue evidence="1">Leaf</tissue>
    </source>
</reference>
<organism evidence="1 2">
    <name type="scientific">Trifolium medium</name>
    <dbReference type="NCBI Taxonomy" id="97028"/>
    <lineage>
        <taxon>Eukaryota</taxon>
        <taxon>Viridiplantae</taxon>
        <taxon>Streptophyta</taxon>
        <taxon>Embryophyta</taxon>
        <taxon>Tracheophyta</taxon>
        <taxon>Spermatophyta</taxon>
        <taxon>Magnoliopsida</taxon>
        <taxon>eudicotyledons</taxon>
        <taxon>Gunneridae</taxon>
        <taxon>Pentapetalae</taxon>
        <taxon>rosids</taxon>
        <taxon>fabids</taxon>
        <taxon>Fabales</taxon>
        <taxon>Fabaceae</taxon>
        <taxon>Papilionoideae</taxon>
        <taxon>50 kb inversion clade</taxon>
        <taxon>NPAAA clade</taxon>
        <taxon>Hologalegina</taxon>
        <taxon>IRL clade</taxon>
        <taxon>Trifolieae</taxon>
        <taxon>Trifolium</taxon>
    </lineage>
</organism>
<feature type="non-terminal residue" evidence="1">
    <location>
        <position position="99"/>
    </location>
</feature>
<name>A0A392R164_9FABA</name>
<protein>
    <submittedName>
        <fullName evidence="1">Uncharacterized protein</fullName>
    </submittedName>
</protein>